<keyword evidence="2 6" id="KW-0812">Transmembrane</keyword>
<reference evidence="8 9" key="1">
    <citation type="submission" date="2019-06" db="EMBL/GenBank/DDBJ databases">
        <title>Paenimaribius caenipelagi gen. nov., sp. nov., isolated from a tidal flat.</title>
        <authorList>
            <person name="Yoon J.-H."/>
        </authorList>
    </citation>
    <scope>NUCLEOTIDE SEQUENCE [LARGE SCALE GENOMIC DNA]</scope>
    <source>
        <strain evidence="8 9">JBTF-M29</strain>
    </source>
</reference>
<evidence type="ECO:0000313" key="9">
    <source>
        <dbReference type="Proteomes" id="UP000318590"/>
    </source>
</evidence>
<protein>
    <submittedName>
        <fullName evidence="8">LapA family protein</fullName>
    </submittedName>
</protein>
<feature type="region of interest" description="Disordered" evidence="5">
    <location>
        <begin position="75"/>
        <end position="108"/>
    </location>
</feature>
<dbReference type="InterPro" id="IPR010445">
    <property type="entry name" value="LapA_dom"/>
</dbReference>
<evidence type="ECO:0000256" key="2">
    <source>
        <dbReference type="ARBA" id="ARBA00022692"/>
    </source>
</evidence>
<organism evidence="8 9">
    <name type="scientific">Palleronia caenipelagi</name>
    <dbReference type="NCBI Taxonomy" id="2489174"/>
    <lineage>
        <taxon>Bacteria</taxon>
        <taxon>Pseudomonadati</taxon>
        <taxon>Pseudomonadota</taxon>
        <taxon>Alphaproteobacteria</taxon>
        <taxon>Rhodobacterales</taxon>
        <taxon>Roseobacteraceae</taxon>
        <taxon>Palleronia</taxon>
    </lineage>
</organism>
<feature type="transmembrane region" description="Helical" evidence="6">
    <location>
        <begin position="48"/>
        <end position="68"/>
    </location>
</feature>
<dbReference type="RefSeq" id="WP_142834597.1">
    <property type="nucleotide sequence ID" value="NZ_VFSV01000013.1"/>
</dbReference>
<name>A0A547Q2U8_9RHOB</name>
<dbReference type="Pfam" id="PF06305">
    <property type="entry name" value="LapA_dom"/>
    <property type="match status" value="1"/>
</dbReference>
<evidence type="ECO:0000256" key="4">
    <source>
        <dbReference type="ARBA" id="ARBA00023136"/>
    </source>
</evidence>
<evidence type="ECO:0000256" key="1">
    <source>
        <dbReference type="ARBA" id="ARBA00022475"/>
    </source>
</evidence>
<dbReference type="EMBL" id="VFSV01000013">
    <property type="protein sequence ID" value="TRD20691.1"/>
    <property type="molecule type" value="Genomic_DNA"/>
</dbReference>
<keyword evidence="9" id="KW-1185">Reference proteome</keyword>
<evidence type="ECO:0000259" key="7">
    <source>
        <dbReference type="Pfam" id="PF06305"/>
    </source>
</evidence>
<dbReference type="Proteomes" id="UP000318590">
    <property type="component" value="Unassembled WGS sequence"/>
</dbReference>
<evidence type="ECO:0000313" key="8">
    <source>
        <dbReference type="EMBL" id="TRD20691.1"/>
    </source>
</evidence>
<gene>
    <name evidence="8" type="ORF">FEV53_09605</name>
</gene>
<feature type="domain" description="Lipopolysaccharide assembly protein A" evidence="7">
    <location>
        <begin position="23"/>
        <end position="94"/>
    </location>
</feature>
<feature type="compositionally biased region" description="Basic and acidic residues" evidence="5">
    <location>
        <begin position="80"/>
        <end position="96"/>
    </location>
</feature>
<dbReference type="GO" id="GO:0005886">
    <property type="term" value="C:plasma membrane"/>
    <property type="evidence" value="ECO:0007669"/>
    <property type="project" value="InterPro"/>
</dbReference>
<keyword evidence="4 6" id="KW-0472">Membrane</keyword>
<evidence type="ECO:0000256" key="3">
    <source>
        <dbReference type="ARBA" id="ARBA00022989"/>
    </source>
</evidence>
<accession>A0A547Q2U8</accession>
<dbReference type="AlphaFoldDB" id="A0A547Q2U8"/>
<comment type="caution">
    <text evidence="8">The sequence shown here is derived from an EMBL/GenBank/DDBJ whole genome shotgun (WGS) entry which is preliminary data.</text>
</comment>
<evidence type="ECO:0000256" key="6">
    <source>
        <dbReference type="SAM" id="Phobius"/>
    </source>
</evidence>
<evidence type="ECO:0000256" key="5">
    <source>
        <dbReference type="SAM" id="MobiDB-lite"/>
    </source>
</evidence>
<proteinExistence type="predicted"/>
<sequence length="124" mass="13569">MRLIKYAILALIAVVLATVALANAQMVTLRLIPEALSGYLGFAPTVTLPMFLVILISVAVGLLIGYLFEYIREHKHRSTARAERRERQKLETEIRSGKAGKPANKGDEILALLEDGSVPARKAS</sequence>
<keyword evidence="3 6" id="KW-1133">Transmembrane helix</keyword>
<keyword evidence="1" id="KW-1003">Cell membrane</keyword>
<dbReference type="OrthoDB" id="7689797at2"/>